<reference evidence="1" key="1">
    <citation type="journal article" date="2020" name="mSystems">
        <title>Genome- and Community-Level Interaction Insights into Carbon Utilization and Element Cycling Functions of Hydrothermarchaeota in Hydrothermal Sediment.</title>
        <authorList>
            <person name="Zhou Z."/>
            <person name="Liu Y."/>
            <person name="Xu W."/>
            <person name="Pan J."/>
            <person name="Luo Z.H."/>
            <person name="Li M."/>
        </authorList>
    </citation>
    <scope>NUCLEOTIDE SEQUENCE [LARGE SCALE GENOMIC DNA]</scope>
    <source>
        <strain evidence="1">SpSt-780</strain>
    </source>
</reference>
<comment type="caution">
    <text evidence="1">The sequence shown here is derived from an EMBL/GenBank/DDBJ whole genome shotgun (WGS) entry which is preliminary data.</text>
</comment>
<accession>A0A7C4U983</accession>
<name>A0A7C4U983_UNCW3</name>
<sequence>MTILLLFFAKANPDIVLEERYRDFVSNVRDLAYTVLCDDSTRYAYYWARGYDAYRINVVRKNEGILTFSHYYIMKDGKLYSVKYNPLRIDDEVSFLELEHLYCYNWIAFPLKYKWVKSGSVSEFEFEVEGLKGSLFIDKEGRLKKVIIKHPDMPYEIVYTNYIDLDNFKNFPSEWDFIYNNQKKHFKIIEVFLNKGMCGPCTFKIPTTQ</sequence>
<dbReference type="AlphaFoldDB" id="A0A7C4U983"/>
<organism evidence="1">
    <name type="scientific">candidate division WOR-3 bacterium</name>
    <dbReference type="NCBI Taxonomy" id="2052148"/>
    <lineage>
        <taxon>Bacteria</taxon>
        <taxon>Bacteria division WOR-3</taxon>
    </lineage>
</organism>
<dbReference type="EMBL" id="DTHG01000098">
    <property type="protein sequence ID" value="HGW92475.1"/>
    <property type="molecule type" value="Genomic_DNA"/>
</dbReference>
<evidence type="ECO:0000313" key="1">
    <source>
        <dbReference type="EMBL" id="HGW92475.1"/>
    </source>
</evidence>
<gene>
    <name evidence="1" type="ORF">ENV67_08075</name>
</gene>
<proteinExistence type="predicted"/>
<protein>
    <submittedName>
        <fullName evidence="1">Uncharacterized protein</fullName>
    </submittedName>
</protein>